<keyword evidence="1" id="KW-0732">Signal</keyword>
<dbReference type="PANTHER" id="PTHR13325">
    <property type="entry name" value="PROTEASE M50 MEMBRANE-BOUND TRANSCRIPTION FACTOR SITE 2 PROTEASE"/>
    <property type="match status" value="1"/>
</dbReference>
<feature type="chain" id="PRO_5021715341" evidence="1">
    <location>
        <begin position="22"/>
        <end position="114"/>
    </location>
</feature>
<gene>
    <name evidence="2" type="ORF">Baya_16480</name>
</gene>
<dbReference type="AlphaFoldDB" id="A0A556VVL5"/>
<keyword evidence="2" id="KW-0378">Hydrolase</keyword>
<name>A0A556VVL5_BAGYA</name>
<comment type="caution">
    <text evidence="2">The sequence shown here is derived from an EMBL/GenBank/DDBJ whole genome shotgun (WGS) entry which is preliminary data.</text>
</comment>
<reference evidence="2 3" key="1">
    <citation type="journal article" date="2019" name="Genome Biol. Evol.">
        <title>Whole-Genome Sequencing of the Giant Devil Catfish, Bagarius yarrelli.</title>
        <authorList>
            <person name="Jiang W."/>
            <person name="Lv Y."/>
            <person name="Cheng L."/>
            <person name="Yang K."/>
            <person name="Chao B."/>
            <person name="Wang X."/>
            <person name="Li Y."/>
            <person name="Pan X."/>
            <person name="You X."/>
            <person name="Zhang Y."/>
            <person name="Yang J."/>
            <person name="Li J."/>
            <person name="Zhang X."/>
            <person name="Liu S."/>
            <person name="Sun C."/>
            <person name="Yang J."/>
            <person name="Shi Q."/>
        </authorList>
    </citation>
    <scope>NUCLEOTIDE SEQUENCE [LARGE SCALE GENOMIC DNA]</scope>
    <source>
        <strain evidence="2">JWS20170419001</strain>
        <tissue evidence="2">Muscle</tissue>
    </source>
</reference>
<keyword evidence="3" id="KW-1185">Reference proteome</keyword>
<dbReference type="Proteomes" id="UP000319801">
    <property type="component" value="Unassembled WGS sequence"/>
</dbReference>
<dbReference type="GO" id="GO:0005737">
    <property type="term" value="C:cytoplasm"/>
    <property type="evidence" value="ECO:0007669"/>
    <property type="project" value="TreeGrafter"/>
</dbReference>
<dbReference type="PANTHER" id="PTHR13325:SF3">
    <property type="entry name" value="MEMBRANE-BOUND TRANSCRIPTION FACTOR SITE-2 PROTEASE"/>
    <property type="match status" value="1"/>
</dbReference>
<protein>
    <submittedName>
        <fullName evidence="2">Membrane-bound transcription factor site-2 protease</fullName>
    </submittedName>
</protein>
<keyword evidence="2" id="KW-0645">Protease</keyword>
<dbReference type="GO" id="GO:1905897">
    <property type="term" value="P:regulation of response to endoplasmic reticulum stress"/>
    <property type="evidence" value="ECO:0007669"/>
    <property type="project" value="TreeGrafter"/>
</dbReference>
<dbReference type="GO" id="GO:0004222">
    <property type="term" value="F:metalloendopeptidase activity"/>
    <property type="evidence" value="ECO:0007669"/>
    <property type="project" value="InterPro"/>
</dbReference>
<dbReference type="OrthoDB" id="69989at2759"/>
<evidence type="ECO:0000256" key="1">
    <source>
        <dbReference type="SAM" id="SignalP"/>
    </source>
</evidence>
<dbReference type="GO" id="GO:0031293">
    <property type="term" value="P:membrane protein intracellular domain proteolysis"/>
    <property type="evidence" value="ECO:0007669"/>
    <property type="project" value="TreeGrafter"/>
</dbReference>
<accession>A0A556VVL5</accession>
<dbReference type="EMBL" id="VCAZ01000309">
    <property type="protein sequence ID" value="TTX55691.1"/>
    <property type="molecule type" value="Genomic_DNA"/>
</dbReference>
<evidence type="ECO:0000313" key="3">
    <source>
        <dbReference type="Proteomes" id="UP000319801"/>
    </source>
</evidence>
<proteinExistence type="predicted"/>
<dbReference type="InterPro" id="IPR001193">
    <property type="entry name" value="MBTPS2"/>
</dbReference>
<dbReference type="GO" id="GO:0016020">
    <property type="term" value="C:membrane"/>
    <property type="evidence" value="ECO:0007669"/>
    <property type="project" value="InterPro"/>
</dbReference>
<evidence type="ECO:0000313" key="2">
    <source>
        <dbReference type="EMBL" id="TTX55691.1"/>
    </source>
</evidence>
<organism evidence="2 3">
    <name type="scientific">Bagarius yarrelli</name>
    <name type="common">Goonch</name>
    <name type="synonym">Bagrus yarrelli</name>
    <dbReference type="NCBI Taxonomy" id="175774"/>
    <lineage>
        <taxon>Eukaryota</taxon>
        <taxon>Metazoa</taxon>
        <taxon>Chordata</taxon>
        <taxon>Craniata</taxon>
        <taxon>Vertebrata</taxon>
        <taxon>Euteleostomi</taxon>
        <taxon>Actinopterygii</taxon>
        <taxon>Neopterygii</taxon>
        <taxon>Teleostei</taxon>
        <taxon>Ostariophysi</taxon>
        <taxon>Siluriformes</taxon>
        <taxon>Sisoridae</taxon>
        <taxon>Sisorinae</taxon>
        <taxon>Bagarius</taxon>
    </lineage>
</organism>
<sequence>MFGSVLLLSRTLLQTLAQMLAETPDGSHEQVLQVVGSPSSGPHGLFVGDLLTALDDCELSGVNDWHSCIQQLSLRPQRGYCAHQHALQLNRASAIGREFRRLDGTTECCSNTTV</sequence>
<feature type="signal peptide" evidence="1">
    <location>
        <begin position="1"/>
        <end position="21"/>
    </location>
</feature>